<reference evidence="3 4" key="1">
    <citation type="submission" date="2019-08" db="EMBL/GenBank/DDBJ databases">
        <title>Deep-cultivation of Planctomycetes and their phenomic and genomic characterization uncovers novel biology.</title>
        <authorList>
            <person name="Wiegand S."/>
            <person name="Jogler M."/>
            <person name="Boedeker C."/>
            <person name="Pinto D."/>
            <person name="Vollmers J."/>
            <person name="Rivas-Marin E."/>
            <person name="Kohn T."/>
            <person name="Peeters S.H."/>
            <person name="Heuer A."/>
            <person name="Rast P."/>
            <person name="Oberbeckmann S."/>
            <person name="Bunk B."/>
            <person name="Jeske O."/>
            <person name="Meyerdierks A."/>
            <person name="Storesund J.E."/>
            <person name="Kallscheuer N."/>
            <person name="Luecker S."/>
            <person name="Lage O.M."/>
            <person name="Pohl T."/>
            <person name="Merkel B.J."/>
            <person name="Hornburger P."/>
            <person name="Mueller R.-W."/>
            <person name="Bruemmer F."/>
            <person name="Labrenz M."/>
            <person name="Spormann A.M."/>
            <person name="Op den Camp H."/>
            <person name="Overmann J."/>
            <person name="Amann R."/>
            <person name="Jetten M.S.M."/>
            <person name="Mascher T."/>
            <person name="Medema M.H."/>
            <person name="Devos D.P."/>
            <person name="Kaster A.-K."/>
            <person name="Ovreas L."/>
            <person name="Rohde M."/>
            <person name="Galperin M.Y."/>
            <person name="Jogler C."/>
        </authorList>
    </citation>
    <scope>NUCLEOTIDE SEQUENCE [LARGE SCALE GENOMIC DNA]</scope>
    <source>
        <strain evidence="3 4">Pr1d</strain>
    </source>
</reference>
<dbReference type="PANTHER" id="PTHR11319:SF35">
    <property type="entry name" value="OUTER MEMBRANE PROTEIN PMPC-RELATED"/>
    <property type="match status" value="1"/>
</dbReference>
<dbReference type="PROSITE" id="PS00018">
    <property type="entry name" value="EF_HAND_1"/>
    <property type="match status" value="1"/>
</dbReference>
<dbReference type="InterPro" id="IPR006626">
    <property type="entry name" value="PbH1"/>
</dbReference>
<accession>A0A5B9QCK5</accession>
<dbReference type="InterPro" id="IPR011050">
    <property type="entry name" value="Pectin_lyase_fold/virulence"/>
</dbReference>
<evidence type="ECO:0000256" key="1">
    <source>
        <dbReference type="ARBA" id="ARBA00016512"/>
    </source>
</evidence>
<dbReference type="NCBIfam" id="NF041518">
    <property type="entry name" value="choice_anch_Q"/>
    <property type="match status" value="2"/>
</dbReference>
<dbReference type="RefSeq" id="WP_148073292.1">
    <property type="nucleotide sequence ID" value="NZ_CP042913.1"/>
</dbReference>
<dbReference type="Proteomes" id="UP000323917">
    <property type="component" value="Chromosome"/>
</dbReference>
<feature type="region of interest" description="Disordered" evidence="2">
    <location>
        <begin position="279"/>
        <end position="298"/>
    </location>
</feature>
<keyword evidence="4" id="KW-1185">Reference proteome</keyword>
<proteinExistence type="predicted"/>
<dbReference type="SMART" id="SM00710">
    <property type="entry name" value="PbH1"/>
    <property type="match status" value="11"/>
</dbReference>
<dbReference type="OrthoDB" id="292920at2"/>
<organism evidence="3 4">
    <name type="scientific">Bythopirellula goksoeyrii</name>
    <dbReference type="NCBI Taxonomy" id="1400387"/>
    <lineage>
        <taxon>Bacteria</taxon>
        <taxon>Pseudomonadati</taxon>
        <taxon>Planctomycetota</taxon>
        <taxon>Planctomycetia</taxon>
        <taxon>Pirellulales</taxon>
        <taxon>Lacipirellulaceae</taxon>
        <taxon>Bythopirellula</taxon>
    </lineage>
</organism>
<dbReference type="Gene3D" id="2.160.20.10">
    <property type="entry name" value="Single-stranded right-handed beta-helix, Pectin lyase-like"/>
    <property type="match status" value="2"/>
</dbReference>
<dbReference type="SUPFAM" id="SSF51126">
    <property type="entry name" value="Pectin lyase-like"/>
    <property type="match status" value="4"/>
</dbReference>
<dbReference type="InterPro" id="IPR012334">
    <property type="entry name" value="Pectin_lyas_fold"/>
</dbReference>
<dbReference type="EMBL" id="CP042913">
    <property type="protein sequence ID" value="QEG34676.1"/>
    <property type="molecule type" value="Genomic_DNA"/>
</dbReference>
<evidence type="ECO:0000256" key="2">
    <source>
        <dbReference type="SAM" id="MobiDB-lite"/>
    </source>
</evidence>
<dbReference type="InterPro" id="IPR059226">
    <property type="entry name" value="Choice_anch_Q_dom"/>
</dbReference>
<dbReference type="InterPro" id="IPR018247">
    <property type="entry name" value="EF_Hand_1_Ca_BS"/>
</dbReference>
<sequence length="1565" mass="161438">MALGRKRRARAARARTQKSRSFARPLWIEQLEDRRMLATFIVSSLGDLQLNDDDELETAPGTLRAAIEASNETDEADTIFFNENLTGTIQLQRTQDDFGPLTIEGSVDIVGLGARKLGVNAAAGSRVFIIDADGEDPFSVSIQGLTISGGTATGGDENSQGGAITNNQNLTLTEVVVQDSIATVGGGIYNTGNLTVNRSLIVNNTALTYGGGIQNGADSENGGTTDGPPAVTTINSSTISGNSANTTSGYGGGLFNRDGRMNVNNSTIVDNEAYLGSGIASYGNEPAEDEESDPPPPTIFTTISGSILYFNSNFLEGDPLPIDIDVVGMGEEDDEGNPTDLLPSINIDDLGTAGATGGNNLIFGLGAQVVSSMGDLPAGTDPGLISFEDPITLEIIPALDNYGGSTDSYHPDPLTSPVIDHIDMPGGGQFDQRGRFFVRSFEEGAMIPRRDIGAVEVQIGEFVVDVYDDEFNDGQYSSAQGVTTIGDFSVREALDFSAVNPGIDNITFNVVRDGQVDPTASPAPTILLNNGHLTVNHSVNIIGPDSFVMEIDGNDPSPVFGNGDRVMQIVNGDLSGTTDVLVRNLTLLGGDIAGSGGAIHNSANLTLERSTIRGSRATLDGGAIFHSAGNLNLISSTISGNNSSDDGAALYVDSTSGDVLISNTTISGNTSGDRGAGIFNRGGNTVIQFSTITNNSPGSTRGGGLWNHGGGHVEVFSSIISGNVFNFDVEAAPGNTVEVVSIGYNLVGAGNASFQFSSGTNDIITTNPGLAPLASTGGLTATHALLEQSQAVDGGDPTAVADMNGVPLNDQRGNPFKRIDTVSGIIDIGAYELQGVTFLVDNPGDTDNGNYSMGDVTLREAIKLSNLSAKPDFIEFDVILLGATINAGSLNITDSVEIIGLGSPNLTLVGSGTVFTVNDGNAGSFIDVNISRLGFFNRNIVSSENLSLDDIDIRGNVSSALTHQLGNLRIENSTITGNTTNASGGGINAQNANVAIYSTTLSGNSTSATGSHGGGIFLSNSTMYGYDVILTNNLTFAGAADGAGLYANNSDVELRFSVVSGNITSGANSDGAGIFGKNSDISLSYYSALALNTTFGTSSKGGAVYINGGSFTVSDNTNVILNKTLGQFSSGGVIASIGGDVTIMETNVSQNSTSGADAHGGAIYIQNGSLHVEDSAIFDNNTTGLRSDGGAIYSNTNLVDKQTTILNSTISGNSTQDRGGGIYNADGLTSIRHSTISNNSAPYFGFGAGVGSFGNTSTTRTDVRSSIIAGNISVLGGGLSSDVDRINGNFSDSFNSLGYNLIGNGITGAFSALSNDQFGIADPGLEPLGTSGNSTQFHALKTTSLAINRGNPADVAGVNGVPEFDQIGQARVQNGRIDIGAYESDFTPALAGDFNGDGIVSGRDFLMWQRGLSPNPLSSTDLTNWQDNYGNSAPTIVAALQVEEQEPESTLVSASISEVPVALSPLASPDVDDSPSTPTTSRSVQLGWGLPAMFVTEPEAASRAAIEPEALNAALNESAVVESPGYGTITENDFGDIAVSRGEEADSEEFAAADEVFDLIGSGAF</sequence>
<dbReference type="PANTHER" id="PTHR11319">
    <property type="entry name" value="G PROTEIN-COUPLED RECEPTOR-RELATED"/>
    <property type="match status" value="1"/>
</dbReference>
<protein>
    <recommendedName>
        <fullName evidence="1">Probable pectate lyase C</fullName>
    </recommendedName>
</protein>
<name>A0A5B9QCK5_9BACT</name>
<gene>
    <name evidence="3" type="ORF">Pr1d_19580</name>
</gene>
<dbReference type="KEGG" id="bgok:Pr1d_19580"/>
<evidence type="ECO:0000313" key="4">
    <source>
        <dbReference type="Proteomes" id="UP000323917"/>
    </source>
</evidence>
<evidence type="ECO:0000313" key="3">
    <source>
        <dbReference type="EMBL" id="QEG34676.1"/>
    </source>
</evidence>